<feature type="transmembrane region" description="Helical" evidence="1">
    <location>
        <begin position="158"/>
        <end position="181"/>
    </location>
</feature>
<feature type="transmembrane region" description="Helical" evidence="1">
    <location>
        <begin position="120"/>
        <end position="146"/>
    </location>
</feature>
<feature type="transmembrane region" description="Helical" evidence="1">
    <location>
        <begin position="188"/>
        <end position="208"/>
    </location>
</feature>
<evidence type="ECO:0000256" key="1">
    <source>
        <dbReference type="SAM" id="Phobius"/>
    </source>
</evidence>
<feature type="transmembrane region" description="Helical" evidence="1">
    <location>
        <begin position="240"/>
        <end position="259"/>
    </location>
</feature>
<dbReference type="EMBL" id="JBHLTG010000016">
    <property type="protein sequence ID" value="MFC0682650.1"/>
    <property type="molecule type" value="Genomic_DNA"/>
</dbReference>
<gene>
    <name evidence="2" type="ORF">ACFFGH_32880</name>
</gene>
<proteinExistence type="predicted"/>
<feature type="transmembrane region" description="Helical" evidence="1">
    <location>
        <begin position="20"/>
        <end position="37"/>
    </location>
</feature>
<evidence type="ECO:0000313" key="3">
    <source>
        <dbReference type="Proteomes" id="UP001589896"/>
    </source>
</evidence>
<feature type="transmembrane region" description="Helical" evidence="1">
    <location>
        <begin position="77"/>
        <end position="99"/>
    </location>
</feature>
<keyword evidence="3" id="KW-1185">Reference proteome</keyword>
<reference evidence="2 3" key="1">
    <citation type="submission" date="2024-09" db="EMBL/GenBank/DDBJ databases">
        <authorList>
            <person name="Sun Q."/>
            <person name="Mori K."/>
        </authorList>
    </citation>
    <scope>NUCLEOTIDE SEQUENCE [LARGE SCALE GENOMIC DNA]</scope>
    <source>
        <strain evidence="2 3">KCTC 23076</strain>
    </source>
</reference>
<evidence type="ECO:0000313" key="2">
    <source>
        <dbReference type="EMBL" id="MFC0682650.1"/>
    </source>
</evidence>
<protein>
    <submittedName>
        <fullName evidence="2">ABC transporter permease subunit</fullName>
    </submittedName>
</protein>
<keyword evidence="1" id="KW-0472">Membrane</keyword>
<accession>A0ABV6S085</accession>
<keyword evidence="1" id="KW-0812">Transmembrane</keyword>
<dbReference type="Proteomes" id="UP001589896">
    <property type="component" value="Unassembled WGS sequence"/>
</dbReference>
<sequence length="266" mass="27263">MLRSLPVLRRSLLDSWRSLLGWALGITAALLLYLPLFPSIGGNGQMQQIIEGLPPELVKTLGYEQIATGSGYTQGTFYGLIGFLLLVIAATSWGSSAIAGAEESGRLELALAHAVGRTQYAVESALSIAVRLILLGAFAAVLVLALNGPSELGLEPSNVVAVTAALVGLTLLTATVALAAGALSGRRVIGTAAGAGVAVIGYVLNAVANQAADAEGLRAFSPYAWAYAESPLVEGADWRGLALLWGTSAVAAAIAVIALRRRDVTG</sequence>
<keyword evidence="1" id="KW-1133">Transmembrane helix</keyword>
<name>A0ABV6S085_9GAMM</name>
<dbReference type="Pfam" id="PF12679">
    <property type="entry name" value="ABC2_membrane_2"/>
    <property type="match status" value="1"/>
</dbReference>
<comment type="caution">
    <text evidence="2">The sequence shown here is derived from an EMBL/GenBank/DDBJ whole genome shotgun (WGS) entry which is preliminary data.</text>
</comment>
<dbReference type="RefSeq" id="WP_386676854.1">
    <property type="nucleotide sequence ID" value="NZ_JBHLTG010000016.1"/>
</dbReference>
<organism evidence="2 3">
    <name type="scientific">Lysobacter korlensis</name>
    <dbReference type="NCBI Taxonomy" id="553636"/>
    <lineage>
        <taxon>Bacteria</taxon>
        <taxon>Pseudomonadati</taxon>
        <taxon>Pseudomonadota</taxon>
        <taxon>Gammaproteobacteria</taxon>
        <taxon>Lysobacterales</taxon>
        <taxon>Lysobacteraceae</taxon>
        <taxon>Lysobacter</taxon>
    </lineage>
</organism>